<dbReference type="InterPro" id="IPR006311">
    <property type="entry name" value="TAT_signal"/>
</dbReference>
<dbReference type="Proteomes" id="UP000283805">
    <property type="component" value="Unassembled WGS sequence"/>
</dbReference>
<feature type="domain" description="Pyrrolo-quinoline quinone repeat" evidence="2">
    <location>
        <begin position="84"/>
        <end position="168"/>
    </location>
</feature>
<dbReference type="PANTHER" id="PTHR34512:SF30">
    <property type="entry name" value="OUTER MEMBRANE PROTEIN ASSEMBLY FACTOR BAMB"/>
    <property type="match status" value="1"/>
</dbReference>
<evidence type="ECO:0000259" key="2">
    <source>
        <dbReference type="Pfam" id="PF13360"/>
    </source>
</evidence>
<accession>A0A419WIR4</accession>
<name>A0A419WIR4_9EURY</name>
<reference evidence="3 4" key="1">
    <citation type="submission" date="2018-09" db="EMBL/GenBank/DDBJ databases">
        <title>Genomic Encyclopedia of Archaeal and Bacterial Type Strains, Phase II (KMG-II): from individual species to whole genera.</title>
        <authorList>
            <person name="Goeker M."/>
        </authorList>
    </citation>
    <scope>NUCLEOTIDE SEQUENCE [LARGE SCALE GENOMIC DNA]</scope>
    <source>
        <strain evidence="3 4">DSM 13151</strain>
    </source>
</reference>
<comment type="caution">
    <text evidence="3">The sequence shown here is derived from an EMBL/GenBank/DDBJ whole genome shotgun (WGS) entry which is preliminary data.</text>
</comment>
<feature type="region of interest" description="Disordered" evidence="1">
    <location>
        <begin position="24"/>
        <end position="57"/>
    </location>
</feature>
<dbReference type="Gene3D" id="2.130.10.10">
    <property type="entry name" value="YVTN repeat-like/Quinoprotein amine dehydrogenase"/>
    <property type="match status" value="1"/>
</dbReference>
<dbReference type="OrthoDB" id="169171at2157"/>
<dbReference type="SUPFAM" id="SSF50998">
    <property type="entry name" value="Quinoprotein alcohol dehydrogenase-like"/>
    <property type="match status" value="2"/>
</dbReference>
<dbReference type="Gene3D" id="2.40.10.480">
    <property type="match status" value="1"/>
</dbReference>
<dbReference type="EMBL" id="RAPO01000002">
    <property type="protein sequence ID" value="RKD95242.1"/>
    <property type="molecule type" value="Genomic_DNA"/>
</dbReference>
<sequence length="405" mass="43561">MPSRRTFLTTAVAGNLALTGCSALSRTATSTPEPDDPPPSGVDELPDPDGHVAGATGDWSTFGCNAANTRAVADGEAPVDVVSERWRVEVSGFTQHEPVVADGRVYQTDHRTLRVFDAADGTELWTLEDVWASPLLWNDVAYVPTRGGLQALEAATGERLWVREFDTPGRVTTPATYAGRRLVCGAGEQVVALDPADGAVEWRRQVYGRLLDHPAVFMGYGFALATEAGEVYLLEENGMGWRRWQLPAPPMCPPTAGPDSLYISCQDAQTYALMDEGTTSDATTDWTTDTGWIKHGIGLVDGIVLGVGSQELHALDSETGDRYWTYATGDWIRTAPAYGRDTVFVGGDRLRALDPTPGDDPADGPALRFERAFAGRVGPGPVLDDGVLYVIAEVDDETYALLALE</sequence>
<keyword evidence="4" id="KW-1185">Reference proteome</keyword>
<evidence type="ECO:0000313" key="3">
    <source>
        <dbReference type="EMBL" id="RKD95242.1"/>
    </source>
</evidence>
<feature type="domain" description="Pyrrolo-quinoline quinone repeat" evidence="2">
    <location>
        <begin position="286"/>
        <end position="358"/>
    </location>
</feature>
<dbReference type="RefSeq" id="WP_120244536.1">
    <property type="nucleotide sequence ID" value="NZ_RAPO01000002.1"/>
</dbReference>
<dbReference type="InterPro" id="IPR002372">
    <property type="entry name" value="PQQ_rpt_dom"/>
</dbReference>
<protein>
    <submittedName>
        <fullName evidence="3">Outer membrane protein assembly factor BamB</fullName>
    </submittedName>
</protein>
<evidence type="ECO:0000313" key="4">
    <source>
        <dbReference type="Proteomes" id="UP000283805"/>
    </source>
</evidence>
<dbReference type="InterPro" id="IPR018391">
    <property type="entry name" value="PQQ_b-propeller_rpt"/>
</dbReference>
<dbReference type="SMART" id="SM00564">
    <property type="entry name" value="PQQ"/>
    <property type="match status" value="4"/>
</dbReference>
<proteinExistence type="predicted"/>
<dbReference type="PANTHER" id="PTHR34512">
    <property type="entry name" value="CELL SURFACE PROTEIN"/>
    <property type="match status" value="1"/>
</dbReference>
<gene>
    <name evidence="3" type="ORF">ATJ93_2094</name>
</gene>
<dbReference type="AlphaFoldDB" id="A0A419WIR4"/>
<organism evidence="3 4">
    <name type="scientific">Halopiger aswanensis</name>
    <dbReference type="NCBI Taxonomy" id="148449"/>
    <lineage>
        <taxon>Archaea</taxon>
        <taxon>Methanobacteriati</taxon>
        <taxon>Methanobacteriota</taxon>
        <taxon>Stenosarchaea group</taxon>
        <taxon>Halobacteria</taxon>
        <taxon>Halobacteriales</taxon>
        <taxon>Natrialbaceae</taxon>
        <taxon>Halopiger</taxon>
    </lineage>
</organism>
<dbReference type="Pfam" id="PF13360">
    <property type="entry name" value="PQQ_2"/>
    <property type="match status" value="2"/>
</dbReference>
<dbReference type="PROSITE" id="PS51257">
    <property type="entry name" value="PROKAR_LIPOPROTEIN"/>
    <property type="match status" value="1"/>
</dbReference>
<dbReference type="InterPro" id="IPR015943">
    <property type="entry name" value="WD40/YVTN_repeat-like_dom_sf"/>
</dbReference>
<dbReference type="PROSITE" id="PS51318">
    <property type="entry name" value="TAT"/>
    <property type="match status" value="1"/>
</dbReference>
<evidence type="ECO:0000256" key="1">
    <source>
        <dbReference type="SAM" id="MobiDB-lite"/>
    </source>
</evidence>
<dbReference type="InterPro" id="IPR011047">
    <property type="entry name" value="Quinoprotein_ADH-like_sf"/>
</dbReference>